<dbReference type="Proteomes" id="UP000292935">
    <property type="component" value="Unassembled WGS sequence"/>
</dbReference>
<dbReference type="InterPro" id="IPR017871">
    <property type="entry name" value="ABC_transporter-like_CS"/>
</dbReference>
<evidence type="ECO:0000313" key="6">
    <source>
        <dbReference type="EMBL" id="RXZ47976.1"/>
    </source>
</evidence>
<sequence>MLCTDLVRIFSADGVEVQALQGLNLRVDPGEMVAVVGASGSGKSTLLTILSGLDTATAGVARVAGHDLLTMGARERVAYQRHTVGFVWQQTSRNLLPYLTAAENVALAMNVAGTLRGAARASRVAELLELLDVGELHDRRPGELSGGQQQRVAIAVALANAPQVLLADEPTGELDEATSAAVLEAMRGVNEELGVTTLIVTHDPTVSDHVRRTVQIRDGRTSTEVLRSTRLDEHGEEEHIAEEFAVLDRVGRLQLPHDFMQSLELRDRVRLALEADHVGVWPGDEGRADAAAWRPTDQQASPDAADSGRAPSGAHTDASTASSPTSPPPAAPTTRRARRAEERAAEASVTDAPEEER</sequence>
<dbReference type="InterPro" id="IPR015854">
    <property type="entry name" value="ABC_transpr_LolD-like"/>
</dbReference>
<dbReference type="PROSITE" id="PS00211">
    <property type="entry name" value="ABC_TRANSPORTER_1"/>
    <property type="match status" value="1"/>
</dbReference>
<dbReference type="InterPro" id="IPR003593">
    <property type="entry name" value="AAA+_ATPase"/>
</dbReference>
<dbReference type="Pfam" id="PF00005">
    <property type="entry name" value="ABC_tran"/>
    <property type="match status" value="1"/>
</dbReference>
<dbReference type="PANTHER" id="PTHR24220">
    <property type="entry name" value="IMPORT ATP-BINDING PROTEIN"/>
    <property type="match status" value="1"/>
</dbReference>
<keyword evidence="7" id="KW-1185">Reference proteome</keyword>
<dbReference type="PANTHER" id="PTHR24220:SF685">
    <property type="entry name" value="ABC TRANSPORTER RELATED"/>
    <property type="match status" value="1"/>
</dbReference>
<name>A0A4Q2JMJ9_9MICO</name>
<dbReference type="OrthoDB" id="9802264at2"/>
<evidence type="ECO:0000256" key="4">
    <source>
        <dbReference type="SAM" id="MobiDB-lite"/>
    </source>
</evidence>
<keyword evidence="3 6" id="KW-0067">ATP-binding</keyword>
<dbReference type="GO" id="GO:0005524">
    <property type="term" value="F:ATP binding"/>
    <property type="evidence" value="ECO:0007669"/>
    <property type="project" value="UniProtKB-KW"/>
</dbReference>
<feature type="domain" description="ABC transporter" evidence="5">
    <location>
        <begin position="1"/>
        <end position="253"/>
    </location>
</feature>
<dbReference type="EMBL" id="SDPO01000003">
    <property type="protein sequence ID" value="RXZ47976.1"/>
    <property type="molecule type" value="Genomic_DNA"/>
</dbReference>
<dbReference type="InterPro" id="IPR027417">
    <property type="entry name" value="P-loop_NTPase"/>
</dbReference>
<dbReference type="PROSITE" id="PS50893">
    <property type="entry name" value="ABC_TRANSPORTER_2"/>
    <property type="match status" value="1"/>
</dbReference>
<dbReference type="GO" id="GO:0016887">
    <property type="term" value="F:ATP hydrolysis activity"/>
    <property type="evidence" value="ECO:0007669"/>
    <property type="project" value="InterPro"/>
</dbReference>
<evidence type="ECO:0000259" key="5">
    <source>
        <dbReference type="PROSITE" id="PS50893"/>
    </source>
</evidence>
<reference evidence="6 7" key="1">
    <citation type="submission" date="2019-01" db="EMBL/GenBank/DDBJ databases">
        <authorList>
            <person name="Li J."/>
        </authorList>
    </citation>
    <scope>NUCLEOTIDE SEQUENCE [LARGE SCALE GENOMIC DNA]</scope>
    <source>
        <strain evidence="6 7">CCUG 35506</strain>
    </source>
</reference>
<keyword evidence="2" id="KW-0547">Nucleotide-binding</keyword>
<evidence type="ECO:0000256" key="2">
    <source>
        <dbReference type="ARBA" id="ARBA00022741"/>
    </source>
</evidence>
<comment type="caution">
    <text evidence="6">The sequence shown here is derived from an EMBL/GenBank/DDBJ whole genome shotgun (WGS) entry which is preliminary data.</text>
</comment>
<protein>
    <submittedName>
        <fullName evidence="6">ABC transporter ATP-binding protein</fullName>
    </submittedName>
</protein>
<dbReference type="SUPFAM" id="SSF52540">
    <property type="entry name" value="P-loop containing nucleoside triphosphate hydrolases"/>
    <property type="match status" value="1"/>
</dbReference>
<evidence type="ECO:0000313" key="7">
    <source>
        <dbReference type="Proteomes" id="UP000292935"/>
    </source>
</evidence>
<dbReference type="SMART" id="SM00382">
    <property type="entry name" value="AAA"/>
    <property type="match status" value="1"/>
</dbReference>
<accession>A0A4Q2JMJ9</accession>
<evidence type="ECO:0000256" key="3">
    <source>
        <dbReference type="ARBA" id="ARBA00022840"/>
    </source>
</evidence>
<dbReference type="Gene3D" id="3.40.50.300">
    <property type="entry name" value="P-loop containing nucleotide triphosphate hydrolases"/>
    <property type="match status" value="1"/>
</dbReference>
<dbReference type="InterPro" id="IPR017911">
    <property type="entry name" value="MacB-like_ATP-bd"/>
</dbReference>
<dbReference type="GO" id="GO:0005886">
    <property type="term" value="C:plasma membrane"/>
    <property type="evidence" value="ECO:0007669"/>
    <property type="project" value="TreeGrafter"/>
</dbReference>
<keyword evidence="1" id="KW-0813">Transport</keyword>
<feature type="region of interest" description="Disordered" evidence="4">
    <location>
        <begin position="293"/>
        <end position="357"/>
    </location>
</feature>
<gene>
    <name evidence="6" type="ORF">ESP57_15125</name>
</gene>
<dbReference type="AlphaFoldDB" id="A0A4Q2JMJ9"/>
<dbReference type="CDD" id="cd03255">
    <property type="entry name" value="ABC_MJ0796_LolCDE_FtsE"/>
    <property type="match status" value="1"/>
</dbReference>
<proteinExistence type="predicted"/>
<evidence type="ECO:0000256" key="1">
    <source>
        <dbReference type="ARBA" id="ARBA00022448"/>
    </source>
</evidence>
<dbReference type="GO" id="GO:0022857">
    <property type="term" value="F:transmembrane transporter activity"/>
    <property type="evidence" value="ECO:0007669"/>
    <property type="project" value="TreeGrafter"/>
</dbReference>
<dbReference type="InterPro" id="IPR003439">
    <property type="entry name" value="ABC_transporter-like_ATP-bd"/>
</dbReference>
<organism evidence="6 7">
    <name type="scientific">Agromyces fucosus</name>
    <dbReference type="NCBI Taxonomy" id="41985"/>
    <lineage>
        <taxon>Bacteria</taxon>
        <taxon>Bacillati</taxon>
        <taxon>Actinomycetota</taxon>
        <taxon>Actinomycetes</taxon>
        <taxon>Micrococcales</taxon>
        <taxon>Microbacteriaceae</taxon>
        <taxon>Agromyces</taxon>
    </lineage>
</organism>